<dbReference type="InterPro" id="IPR003593">
    <property type="entry name" value="AAA+_ATPase"/>
</dbReference>
<keyword evidence="4 6" id="KW-0067">ATP-binding</keyword>
<dbReference type="Proteomes" id="UP001230156">
    <property type="component" value="Unassembled WGS sequence"/>
</dbReference>
<dbReference type="PROSITE" id="PS00211">
    <property type="entry name" value="ABC_TRANSPORTER_1"/>
    <property type="match status" value="2"/>
</dbReference>
<dbReference type="CDD" id="cd03225">
    <property type="entry name" value="ABC_cobalt_CbiO_domain1"/>
    <property type="match status" value="2"/>
</dbReference>
<sequence>MHDARPPSNSLGRDAAALAFEAVTVRYPYQARPAVGPIDLTVRRGERVLLLGPSGCGKSTLLLTATGLIPNSIPSEVGGAIRLVGEPVEARVPADWSARVAYAFQDADQTLCGMRVEDEIAFALESRALPEAEIAACVGVAMRQVGLPDPWRSRRTATLSGGEKQLVALASVLAQDAALLLVDEPTAHLAPLAAERLHRLLMERDPARAMLLVDHRLDGLIAAIDRVVVLDADGRLLAQGPPGALFREQHHALSARGIWSPLASHLDAGLAAAGIVLDPPPLSLDAIFAGLEPGQIVRAKPIVAKFVAGRVGTMPVPASCPVLARLAAAACAPFLGPVILRDVSLEIRAGEVLGILGANGAGKSTLGACLAGVLRPKAGQRIGAMGGIAFQRPETQFTEASVLEELIAALPRRRDRTAPAQDILARWGLSSVSRAHPYQLSQGQKRRLALATLTATERWPLLVLDEPLAGLDARGAEEVEREIERLRHGGCAVALITHDMDFALKVCPRAIVVGEGGILADGPTPVLLRDEALLDRAGLRPPALLPALHWLERVAAC</sequence>
<name>A0ABU0YHB0_9PROT</name>
<keyword evidence="2" id="KW-0813">Transport</keyword>
<organism evidence="6 7">
    <name type="scientific">Dongia sedimenti</name>
    <dbReference type="NCBI Taxonomy" id="3064282"/>
    <lineage>
        <taxon>Bacteria</taxon>
        <taxon>Pseudomonadati</taxon>
        <taxon>Pseudomonadota</taxon>
        <taxon>Alphaproteobacteria</taxon>
        <taxon>Rhodospirillales</taxon>
        <taxon>Dongiaceae</taxon>
        <taxon>Dongia</taxon>
    </lineage>
</organism>
<feature type="domain" description="ABC transporter" evidence="5">
    <location>
        <begin position="324"/>
        <end position="540"/>
    </location>
</feature>
<dbReference type="PANTHER" id="PTHR43553:SF24">
    <property type="entry name" value="ENERGY-COUPLING FACTOR TRANSPORTER ATP-BINDING PROTEIN ECFA1"/>
    <property type="match status" value="1"/>
</dbReference>
<evidence type="ECO:0000256" key="3">
    <source>
        <dbReference type="ARBA" id="ARBA00022741"/>
    </source>
</evidence>
<dbReference type="InterPro" id="IPR050095">
    <property type="entry name" value="ECF_ABC_transporter_ATP-bd"/>
</dbReference>
<evidence type="ECO:0000313" key="6">
    <source>
        <dbReference type="EMBL" id="MDQ7247111.1"/>
    </source>
</evidence>
<dbReference type="PANTHER" id="PTHR43553">
    <property type="entry name" value="HEAVY METAL TRANSPORTER"/>
    <property type="match status" value="1"/>
</dbReference>
<dbReference type="InterPro" id="IPR015856">
    <property type="entry name" value="ABC_transpr_CbiO/EcfA_su"/>
</dbReference>
<reference evidence="7" key="1">
    <citation type="submission" date="2023-08" db="EMBL/GenBank/DDBJ databases">
        <title>Rhodospirillaceae gen. nov., a novel taxon isolated from the Yangtze River Yuezi River estuary sludge.</title>
        <authorList>
            <person name="Ruan L."/>
        </authorList>
    </citation>
    <scope>NUCLEOTIDE SEQUENCE [LARGE SCALE GENOMIC DNA]</scope>
    <source>
        <strain evidence="7">R-7</strain>
    </source>
</reference>
<evidence type="ECO:0000313" key="7">
    <source>
        <dbReference type="Proteomes" id="UP001230156"/>
    </source>
</evidence>
<dbReference type="InterPro" id="IPR003439">
    <property type="entry name" value="ABC_transporter-like_ATP-bd"/>
</dbReference>
<comment type="caution">
    <text evidence="6">The sequence shown here is derived from an EMBL/GenBank/DDBJ whole genome shotgun (WGS) entry which is preliminary data.</text>
</comment>
<keyword evidence="7" id="KW-1185">Reference proteome</keyword>
<dbReference type="RefSeq" id="WP_379954515.1">
    <property type="nucleotide sequence ID" value="NZ_JAUYVI010000002.1"/>
</dbReference>
<gene>
    <name evidence="6" type="ORF">Q8A70_05520</name>
</gene>
<dbReference type="Gene3D" id="3.40.50.300">
    <property type="entry name" value="P-loop containing nucleotide triphosphate hydrolases"/>
    <property type="match status" value="2"/>
</dbReference>
<comment type="similarity">
    <text evidence="1">Belongs to the ABC transporter superfamily.</text>
</comment>
<protein>
    <submittedName>
        <fullName evidence="6">ATP-binding cassette domain-containing protein</fullName>
    </submittedName>
</protein>
<accession>A0ABU0YHB0</accession>
<dbReference type="GO" id="GO:0005524">
    <property type="term" value="F:ATP binding"/>
    <property type="evidence" value="ECO:0007669"/>
    <property type="project" value="UniProtKB-KW"/>
</dbReference>
<evidence type="ECO:0000256" key="2">
    <source>
        <dbReference type="ARBA" id="ARBA00022448"/>
    </source>
</evidence>
<dbReference type="EMBL" id="JAUYVI010000002">
    <property type="protein sequence ID" value="MDQ7247111.1"/>
    <property type="molecule type" value="Genomic_DNA"/>
</dbReference>
<dbReference type="InterPro" id="IPR027417">
    <property type="entry name" value="P-loop_NTPase"/>
</dbReference>
<dbReference type="Pfam" id="PF00005">
    <property type="entry name" value="ABC_tran"/>
    <property type="match status" value="2"/>
</dbReference>
<dbReference type="SMART" id="SM00382">
    <property type="entry name" value="AAA"/>
    <property type="match status" value="2"/>
</dbReference>
<proteinExistence type="inferred from homology"/>
<feature type="domain" description="ABC transporter" evidence="5">
    <location>
        <begin position="18"/>
        <end position="258"/>
    </location>
</feature>
<keyword evidence="3" id="KW-0547">Nucleotide-binding</keyword>
<dbReference type="SUPFAM" id="SSF52540">
    <property type="entry name" value="P-loop containing nucleoside triphosphate hydrolases"/>
    <property type="match status" value="2"/>
</dbReference>
<dbReference type="PROSITE" id="PS50893">
    <property type="entry name" value="ABC_TRANSPORTER_2"/>
    <property type="match status" value="2"/>
</dbReference>
<evidence type="ECO:0000256" key="4">
    <source>
        <dbReference type="ARBA" id="ARBA00022840"/>
    </source>
</evidence>
<evidence type="ECO:0000259" key="5">
    <source>
        <dbReference type="PROSITE" id="PS50893"/>
    </source>
</evidence>
<evidence type="ECO:0000256" key="1">
    <source>
        <dbReference type="ARBA" id="ARBA00005417"/>
    </source>
</evidence>
<dbReference type="InterPro" id="IPR017871">
    <property type="entry name" value="ABC_transporter-like_CS"/>
</dbReference>